<dbReference type="InterPro" id="IPR041588">
    <property type="entry name" value="Integrase_H2C2"/>
</dbReference>
<evidence type="ECO:0000256" key="1">
    <source>
        <dbReference type="ARBA" id="ARBA00022670"/>
    </source>
</evidence>
<keyword evidence="5" id="KW-0255">Endonuclease</keyword>
<dbReference type="PANTHER" id="PTHR37984">
    <property type="entry name" value="PROTEIN CBG26694"/>
    <property type="match status" value="1"/>
</dbReference>
<keyword evidence="9" id="KW-0229">DNA integration</keyword>
<evidence type="ECO:0000313" key="17">
    <source>
        <dbReference type="Proteomes" id="UP000031668"/>
    </source>
</evidence>
<dbReference type="PROSITE" id="PS50878">
    <property type="entry name" value="RT_POL"/>
    <property type="match status" value="1"/>
</dbReference>
<feature type="domain" description="Reverse transcriptase" evidence="14">
    <location>
        <begin position="427"/>
        <end position="604"/>
    </location>
</feature>
<dbReference type="InterPro" id="IPR043128">
    <property type="entry name" value="Rev_trsase/Diguanyl_cyclase"/>
</dbReference>
<dbReference type="PROSITE" id="PS00141">
    <property type="entry name" value="ASP_PROTEASE"/>
    <property type="match status" value="1"/>
</dbReference>
<protein>
    <submittedName>
        <fullName evidence="16">Transposon Ty3-G Gag-Pol polyprotein</fullName>
    </submittedName>
</protein>
<keyword evidence="10" id="KW-0695">RNA-directed DNA polymerase</keyword>
<evidence type="ECO:0000256" key="11">
    <source>
        <dbReference type="ARBA" id="ARBA00023268"/>
    </source>
</evidence>
<dbReference type="SUPFAM" id="SSF53098">
    <property type="entry name" value="Ribonuclease H-like"/>
    <property type="match status" value="1"/>
</dbReference>
<name>A0A0C2MTE2_THEKT</name>
<dbReference type="Gene3D" id="1.10.340.70">
    <property type="match status" value="1"/>
</dbReference>
<feature type="compositionally biased region" description="Polar residues" evidence="12">
    <location>
        <begin position="1238"/>
        <end position="1247"/>
    </location>
</feature>
<keyword evidence="7" id="KW-0460">Magnesium</keyword>
<dbReference type="Gene3D" id="2.40.70.10">
    <property type="entry name" value="Acid Proteases"/>
    <property type="match status" value="1"/>
</dbReference>
<dbReference type="InterPro" id="IPR021109">
    <property type="entry name" value="Peptidase_aspartic_dom_sf"/>
</dbReference>
<evidence type="ECO:0000259" key="14">
    <source>
        <dbReference type="PROSITE" id="PS50878"/>
    </source>
</evidence>
<dbReference type="SUPFAM" id="SSF56672">
    <property type="entry name" value="DNA/RNA polymerases"/>
    <property type="match status" value="1"/>
</dbReference>
<evidence type="ECO:0000256" key="3">
    <source>
        <dbReference type="ARBA" id="ARBA00022695"/>
    </source>
</evidence>
<dbReference type="FunFam" id="3.10.20.370:FF:000001">
    <property type="entry name" value="Retrovirus-related Pol polyprotein from transposon 17.6-like protein"/>
    <property type="match status" value="1"/>
</dbReference>
<dbReference type="Gene3D" id="3.30.420.10">
    <property type="entry name" value="Ribonuclease H-like superfamily/Ribonuclease H"/>
    <property type="match status" value="1"/>
</dbReference>
<dbReference type="EMBL" id="JWZT01003175">
    <property type="protein sequence ID" value="KII67485.1"/>
    <property type="molecule type" value="Genomic_DNA"/>
</dbReference>
<dbReference type="OMA" id="HETHLRI"/>
<evidence type="ECO:0000313" key="16">
    <source>
        <dbReference type="EMBL" id="KII67485.1"/>
    </source>
</evidence>
<dbReference type="SUPFAM" id="SSF50630">
    <property type="entry name" value="Acid proteases"/>
    <property type="match status" value="1"/>
</dbReference>
<dbReference type="GO" id="GO:0006508">
    <property type="term" value="P:proteolysis"/>
    <property type="evidence" value="ECO:0007669"/>
    <property type="project" value="UniProtKB-KW"/>
</dbReference>
<dbReference type="InterPro" id="IPR055469">
    <property type="entry name" value="DUF7041"/>
</dbReference>
<dbReference type="InterPro" id="IPR036397">
    <property type="entry name" value="RNaseH_sf"/>
</dbReference>
<dbReference type="OrthoDB" id="6223232at2759"/>
<dbReference type="GO" id="GO:0003964">
    <property type="term" value="F:RNA-directed DNA polymerase activity"/>
    <property type="evidence" value="ECO:0007669"/>
    <property type="project" value="UniProtKB-KW"/>
</dbReference>
<dbReference type="PROSITE" id="PS50175">
    <property type="entry name" value="ASP_PROT_RETROV"/>
    <property type="match status" value="1"/>
</dbReference>
<dbReference type="GO" id="GO:0004190">
    <property type="term" value="F:aspartic-type endopeptidase activity"/>
    <property type="evidence" value="ECO:0007669"/>
    <property type="project" value="InterPro"/>
</dbReference>
<dbReference type="Gene3D" id="3.30.70.270">
    <property type="match status" value="2"/>
</dbReference>
<dbReference type="PROSITE" id="PS50994">
    <property type="entry name" value="INTEGRASE"/>
    <property type="match status" value="1"/>
</dbReference>
<accession>A0A0C2MTE2</accession>
<dbReference type="Pfam" id="PF23055">
    <property type="entry name" value="DUF7041"/>
    <property type="match status" value="1"/>
</dbReference>
<dbReference type="PANTHER" id="PTHR37984:SF5">
    <property type="entry name" value="PROTEIN NYNRIN-LIKE"/>
    <property type="match status" value="1"/>
</dbReference>
<keyword evidence="11" id="KW-0511">Multifunctional enzyme</keyword>
<feature type="domain" description="Integrase catalytic" evidence="15">
    <location>
        <begin position="948"/>
        <end position="1119"/>
    </location>
</feature>
<keyword evidence="2" id="KW-0808">Transferase</keyword>
<dbReference type="FunFam" id="3.30.70.270:FF:000020">
    <property type="entry name" value="Transposon Tf2-6 polyprotein-like Protein"/>
    <property type="match status" value="1"/>
</dbReference>
<evidence type="ECO:0000256" key="4">
    <source>
        <dbReference type="ARBA" id="ARBA00022722"/>
    </source>
</evidence>
<dbReference type="InterPro" id="IPR050951">
    <property type="entry name" value="Retrovirus_Pol_polyprotein"/>
</dbReference>
<dbReference type="InterPro" id="IPR012337">
    <property type="entry name" value="RNaseH-like_sf"/>
</dbReference>
<dbReference type="InterPro" id="IPR000477">
    <property type="entry name" value="RT_dom"/>
</dbReference>
<proteinExistence type="predicted"/>
<dbReference type="Proteomes" id="UP000031668">
    <property type="component" value="Unassembled WGS sequence"/>
</dbReference>
<evidence type="ECO:0000256" key="6">
    <source>
        <dbReference type="ARBA" id="ARBA00022801"/>
    </source>
</evidence>
<dbReference type="InterPro" id="IPR041577">
    <property type="entry name" value="RT_RNaseH_2"/>
</dbReference>
<evidence type="ECO:0000256" key="5">
    <source>
        <dbReference type="ARBA" id="ARBA00022759"/>
    </source>
</evidence>
<dbReference type="AlphaFoldDB" id="A0A0C2MTE2"/>
<evidence type="ECO:0000256" key="2">
    <source>
        <dbReference type="ARBA" id="ARBA00022679"/>
    </source>
</evidence>
<dbReference type="InterPro" id="IPR001584">
    <property type="entry name" value="Integrase_cat-core"/>
</dbReference>
<dbReference type="InterPro" id="IPR001969">
    <property type="entry name" value="Aspartic_peptidase_AS"/>
</dbReference>
<keyword evidence="1" id="KW-0645">Protease</keyword>
<reference evidence="16 17" key="1">
    <citation type="journal article" date="2014" name="Genome Biol. Evol.">
        <title>The genome of the myxosporean Thelohanellus kitauei shows adaptations to nutrient acquisition within its fish host.</title>
        <authorList>
            <person name="Yang Y."/>
            <person name="Xiong J."/>
            <person name="Zhou Z."/>
            <person name="Huo F."/>
            <person name="Miao W."/>
            <person name="Ran C."/>
            <person name="Liu Y."/>
            <person name="Zhang J."/>
            <person name="Feng J."/>
            <person name="Wang M."/>
            <person name="Wang M."/>
            <person name="Wang L."/>
            <person name="Yao B."/>
        </authorList>
    </citation>
    <scope>NUCLEOTIDE SEQUENCE [LARGE SCALE GENOMIC DNA]</scope>
    <source>
        <strain evidence="16">Wuqing</strain>
    </source>
</reference>
<evidence type="ECO:0000256" key="12">
    <source>
        <dbReference type="SAM" id="MobiDB-lite"/>
    </source>
</evidence>
<gene>
    <name evidence="16" type="ORF">RF11_04724</name>
</gene>
<dbReference type="CDD" id="cd09274">
    <property type="entry name" value="RNase_HI_RT_Ty3"/>
    <property type="match status" value="1"/>
</dbReference>
<keyword evidence="3" id="KW-0548">Nucleotidyltransferase</keyword>
<dbReference type="Pfam" id="PF17921">
    <property type="entry name" value="Integrase_H2C2"/>
    <property type="match status" value="1"/>
</dbReference>
<comment type="caution">
    <text evidence="16">The sequence shown here is derived from an EMBL/GenBank/DDBJ whole genome shotgun (WGS) entry which is preliminary data.</text>
</comment>
<dbReference type="InterPro" id="IPR001995">
    <property type="entry name" value="Peptidase_A2_cat"/>
</dbReference>
<evidence type="ECO:0000259" key="13">
    <source>
        <dbReference type="PROSITE" id="PS50175"/>
    </source>
</evidence>
<dbReference type="GO" id="GO:0003723">
    <property type="term" value="F:RNA binding"/>
    <property type="evidence" value="ECO:0007669"/>
    <property type="project" value="UniProtKB-KW"/>
</dbReference>
<evidence type="ECO:0000259" key="15">
    <source>
        <dbReference type="PROSITE" id="PS50994"/>
    </source>
</evidence>
<evidence type="ECO:0000256" key="7">
    <source>
        <dbReference type="ARBA" id="ARBA00022842"/>
    </source>
</evidence>
<sequence>MDAEMNAVALKLPTFWTSQPAVWFVQTEAQFSIRRITDDLTKYHYLVASLDQESASRLLDVLDSPPDTGKYIHLRERLLKTFGLSRRERAARLLDMPGLGDRKPSVLLSEMRALATGHTCCMLFEEIFLRQLPDDVRLQLAHADFTDLDKLGEYADEIWQTRSQRLAIDSVKRSKSKFAPPRTSFDTTKQTNETPSSGWCYYHETYGSKAKKCRAPCKYEQNPSFNHKLSTVRSNSDSSLLLYIHDGNSGVRFLIDTGAEISVIPATRHDRLNHQDNGCSLVAANGSQIKTYGNKQISLHFGRVFSWKFYVADVNQPIIGADFLRRHNLLVDVKGRRLVDPETFLTFPCTLTTAPLLHLRNASLRRDIFHSLLEKFPEITIPKFSGNDIEHKVEHFIVTTGPPCRSRARRLSPDKLALAKKEFRRMEELGIIRRSNSPWSSPLHMVPKPSGDYRPCGDYRNLNDATIPDRYPIPHIQDFTNHLAGCKIFSKIDLIRGYNQIPVHPPDIPKTAVITPFGLFEFLRMPFGLKNAAQTFQRFMDSVVQDLPFLYVYLDDILVFSNSVKEHLEHLKRLFERLHSNHLMINLEKCKFGTSTIDFLGYHVSQEGIIPLPEKVEAIYSFPKPISKKELQQFNGMINHYHRFIPAVANLMKPLYCALKNKSKLVVWSDEMDVAFQKVKEALAKATLLVYPQPNAPLALTTDASTIAVGAVLEQYNDGYWQPLSFFSRQLRTPELNYSAFDRELLAMYLSTHHFRHFLEGRPFVIFTDHKPLVYAFSKITDYKSARQQRHLAAISEYTTEIKHLSGKENVVADALSRIGINSLNALLQGIDYIQMAEDQHSKKEHLSLVKQSSSLRFEEVKLENSNYSLICDVSTGKLRPFVPENWRKRVFDIIHNLSHPSIRSTGNIISSKFVWPGMRKQVTSWARCCLQCQSSKIHHHNKAPLEKIGIPEKRFAHIHIDLVGPLPSSKGFTHILTMVDRFTRWPEAIPLTNTSTEDCARAFISGWVSRFGLPADISSDRGPQFTSEIWRAMAQLFGTNLHRTTAYHPQSNGMVERFHRQLKSSFYAKLKDLNWVDELPWILLGLRTCPKEDLKSSSAELIYGSPLTVPGEFMTSQLNTDVDHTLLKKLREKVGKLAPVPTHYHGNDNIVRHNKELFKADFVFVRRDTYRKALQPPYEGPYKVVKYGPKFFEVNIGNKVDLVSIDRLKVAHVDKEQQLILYGRRPRGRPPKDKPNYATQKSTQGSFIDSTDADGCCDATGGCVAEDNGGHAFRRIS</sequence>
<keyword evidence="8" id="KW-0694">RNA-binding</keyword>
<feature type="domain" description="Peptidase A2" evidence="13">
    <location>
        <begin position="251"/>
        <end position="338"/>
    </location>
</feature>
<organism evidence="16 17">
    <name type="scientific">Thelohanellus kitauei</name>
    <name type="common">Myxosporean</name>
    <dbReference type="NCBI Taxonomy" id="669202"/>
    <lineage>
        <taxon>Eukaryota</taxon>
        <taxon>Metazoa</taxon>
        <taxon>Cnidaria</taxon>
        <taxon>Myxozoa</taxon>
        <taxon>Myxosporea</taxon>
        <taxon>Bivalvulida</taxon>
        <taxon>Platysporina</taxon>
        <taxon>Myxobolidae</taxon>
        <taxon>Thelohanellus</taxon>
    </lineage>
</organism>
<keyword evidence="4" id="KW-0540">Nuclease</keyword>
<dbReference type="Pfam" id="PF17919">
    <property type="entry name" value="RT_RNaseH_2"/>
    <property type="match status" value="1"/>
</dbReference>
<keyword evidence="17" id="KW-1185">Reference proteome</keyword>
<dbReference type="CDD" id="cd01647">
    <property type="entry name" value="RT_LTR"/>
    <property type="match status" value="1"/>
</dbReference>
<dbReference type="InterPro" id="IPR043502">
    <property type="entry name" value="DNA/RNA_pol_sf"/>
</dbReference>
<evidence type="ECO:0000256" key="8">
    <source>
        <dbReference type="ARBA" id="ARBA00022884"/>
    </source>
</evidence>
<evidence type="ECO:0000256" key="9">
    <source>
        <dbReference type="ARBA" id="ARBA00022908"/>
    </source>
</evidence>
<dbReference type="GO" id="GO:0004519">
    <property type="term" value="F:endonuclease activity"/>
    <property type="evidence" value="ECO:0007669"/>
    <property type="project" value="UniProtKB-KW"/>
</dbReference>
<dbReference type="Gene3D" id="3.10.10.10">
    <property type="entry name" value="HIV Type 1 Reverse Transcriptase, subunit A, domain 1"/>
    <property type="match status" value="1"/>
</dbReference>
<dbReference type="FunFam" id="3.10.10.10:FF:000007">
    <property type="entry name" value="Retrovirus-related Pol polyprotein from transposon 17.6-like Protein"/>
    <property type="match status" value="1"/>
</dbReference>
<dbReference type="Pfam" id="PF00078">
    <property type="entry name" value="RVT_1"/>
    <property type="match status" value="1"/>
</dbReference>
<dbReference type="FunFam" id="3.30.420.10:FF:000032">
    <property type="entry name" value="Retrovirus-related Pol polyprotein from transposon 297-like Protein"/>
    <property type="match status" value="1"/>
</dbReference>
<keyword evidence="6" id="KW-0378">Hydrolase</keyword>
<feature type="region of interest" description="Disordered" evidence="12">
    <location>
        <begin position="1225"/>
        <end position="1247"/>
    </location>
</feature>
<dbReference type="GO" id="GO:0015074">
    <property type="term" value="P:DNA integration"/>
    <property type="evidence" value="ECO:0007669"/>
    <property type="project" value="UniProtKB-KW"/>
</dbReference>
<evidence type="ECO:0000256" key="10">
    <source>
        <dbReference type="ARBA" id="ARBA00022918"/>
    </source>
</evidence>
<dbReference type="Pfam" id="PF00665">
    <property type="entry name" value="rve"/>
    <property type="match status" value="1"/>
</dbReference>